<keyword evidence="2 10" id="KW-0489">Methyltransferase</keyword>
<keyword evidence="5" id="KW-0680">Restriction system</keyword>
<sequence>MPLDSRAHGAVNSVPRECVDQIFVHSSESMPEVPDSSISLMVTSPPYNVGKDYDADLSLKEYLDFLKRVLSETFRVLLPGGRAAINVANLGRKPYIPLNSYLCTLAESIGFLMRGEIIWVKGKGASGSCAWGSWMSASNPTLRDLHEYILIFSKGRFDRPEKGRSTISRDEFIAATTSVWHIPPESARRVGHPAPFPVALVERLIRLYTFEGDVILDPFMGSGTSAVAARKTGRHFIGYEINEEYAEIAMRRVQGAHAHDPAQADGDALLTAVQR</sequence>
<dbReference type="InterPro" id="IPR001091">
    <property type="entry name" value="RM_Methyltransferase"/>
</dbReference>
<keyword evidence="6" id="KW-0238">DNA-binding</keyword>
<evidence type="ECO:0000313" key="10">
    <source>
        <dbReference type="EMBL" id="HGH62269.1"/>
    </source>
</evidence>
<evidence type="ECO:0000256" key="6">
    <source>
        <dbReference type="ARBA" id="ARBA00023125"/>
    </source>
</evidence>
<dbReference type="Pfam" id="PF01555">
    <property type="entry name" value="N6_N4_Mtase"/>
    <property type="match status" value="1"/>
</dbReference>
<accession>A0A7C4ETY2</accession>
<comment type="similarity">
    <text evidence="1">Belongs to the N(4)/N(6)-methyltransferase family. N(4) subfamily.</text>
</comment>
<dbReference type="SUPFAM" id="SSF53335">
    <property type="entry name" value="S-adenosyl-L-methionine-dependent methyltransferases"/>
    <property type="match status" value="1"/>
</dbReference>
<dbReference type="InterPro" id="IPR029063">
    <property type="entry name" value="SAM-dependent_MTases_sf"/>
</dbReference>
<comment type="catalytic activity">
    <reaction evidence="7">
        <text>a 2'-deoxycytidine in DNA + S-adenosyl-L-methionine = an N(4)-methyl-2'-deoxycytidine in DNA + S-adenosyl-L-homocysteine + H(+)</text>
        <dbReference type="Rhea" id="RHEA:16857"/>
        <dbReference type="Rhea" id="RHEA-COMP:11369"/>
        <dbReference type="Rhea" id="RHEA-COMP:13674"/>
        <dbReference type="ChEBI" id="CHEBI:15378"/>
        <dbReference type="ChEBI" id="CHEBI:57856"/>
        <dbReference type="ChEBI" id="CHEBI:59789"/>
        <dbReference type="ChEBI" id="CHEBI:85452"/>
        <dbReference type="ChEBI" id="CHEBI:137933"/>
        <dbReference type="EC" id="2.1.1.113"/>
    </reaction>
</comment>
<dbReference type="EMBL" id="DTGT01000436">
    <property type="protein sequence ID" value="HGH62269.1"/>
    <property type="molecule type" value="Genomic_DNA"/>
</dbReference>
<protein>
    <recommendedName>
        <fullName evidence="8">Methyltransferase</fullName>
        <ecNumber evidence="8">2.1.1.-</ecNumber>
    </recommendedName>
</protein>
<dbReference type="GO" id="GO:0032259">
    <property type="term" value="P:methylation"/>
    <property type="evidence" value="ECO:0007669"/>
    <property type="project" value="UniProtKB-KW"/>
</dbReference>
<comment type="caution">
    <text evidence="10">The sequence shown here is derived from an EMBL/GenBank/DDBJ whole genome shotgun (WGS) entry which is preliminary data.</text>
</comment>
<evidence type="ECO:0000256" key="3">
    <source>
        <dbReference type="ARBA" id="ARBA00022679"/>
    </source>
</evidence>
<evidence type="ECO:0000256" key="4">
    <source>
        <dbReference type="ARBA" id="ARBA00022691"/>
    </source>
</evidence>
<dbReference type="PRINTS" id="PR00508">
    <property type="entry name" value="S21N4MTFRASE"/>
</dbReference>
<keyword evidence="4" id="KW-0949">S-adenosyl-L-methionine</keyword>
<feature type="domain" description="DNA methylase N-4/N-6" evidence="9">
    <location>
        <begin position="38"/>
        <end position="250"/>
    </location>
</feature>
<reference evidence="10" key="1">
    <citation type="journal article" date="2020" name="mSystems">
        <title>Genome- and Community-Level Interaction Insights into Carbon Utilization and Element Cycling Functions of Hydrothermarchaeota in Hydrothermal Sediment.</title>
        <authorList>
            <person name="Zhou Z."/>
            <person name="Liu Y."/>
            <person name="Xu W."/>
            <person name="Pan J."/>
            <person name="Luo Z.H."/>
            <person name="Li M."/>
        </authorList>
    </citation>
    <scope>NUCLEOTIDE SEQUENCE [LARGE SCALE GENOMIC DNA]</scope>
    <source>
        <strain evidence="10">SpSt-769</strain>
    </source>
</reference>
<dbReference type="GO" id="GO:0009307">
    <property type="term" value="P:DNA restriction-modification system"/>
    <property type="evidence" value="ECO:0007669"/>
    <property type="project" value="UniProtKB-KW"/>
</dbReference>
<dbReference type="EC" id="2.1.1.-" evidence="8"/>
<organism evidence="10">
    <name type="scientific">Desulfomonile tiedjei</name>
    <dbReference type="NCBI Taxonomy" id="2358"/>
    <lineage>
        <taxon>Bacteria</taxon>
        <taxon>Pseudomonadati</taxon>
        <taxon>Thermodesulfobacteriota</taxon>
        <taxon>Desulfomonilia</taxon>
        <taxon>Desulfomonilales</taxon>
        <taxon>Desulfomonilaceae</taxon>
        <taxon>Desulfomonile</taxon>
    </lineage>
</organism>
<keyword evidence="3 10" id="KW-0808">Transferase</keyword>
<evidence type="ECO:0000256" key="2">
    <source>
        <dbReference type="ARBA" id="ARBA00022603"/>
    </source>
</evidence>
<dbReference type="GO" id="GO:0015667">
    <property type="term" value="F:site-specific DNA-methyltransferase (cytosine-N4-specific) activity"/>
    <property type="evidence" value="ECO:0007669"/>
    <property type="project" value="UniProtKB-EC"/>
</dbReference>
<evidence type="ECO:0000256" key="1">
    <source>
        <dbReference type="ARBA" id="ARBA00010203"/>
    </source>
</evidence>
<evidence type="ECO:0000256" key="5">
    <source>
        <dbReference type="ARBA" id="ARBA00022747"/>
    </source>
</evidence>
<dbReference type="Gene3D" id="3.40.50.150">
    <property type="entry name" value="Vaccinia Virus protein VP39"/>
    <property type="match status" value="1"/>
</dbReference>
<dbReference type="GO" id="GO:0003677">
    <property type="term" value="F:DNA binding"/>
    <property type="evidence" value="ECO:0007669"/>
    <property type="project" value="UniProtKB-KW"/>
</dbReference>
<dbReference type="GO" id="GO:0008170">
    <property type="term" value="F:N-methyltransferase activity"/>
    <property type="evidence" value="ECO:0007669"/>
    <property type="project" value="InterPro"/>
</dbReference>
<name>A0A7C4ETY2_9BACT</name>
<evidence type="ECO:0000259" key="9">
    <source>
        <dbReference type="Pfam" id="PF01555"/>
    </source>
</evidence>
<dbReference type="PROSITE" id="PS00093">
    <property type="entry name" value="N4_MTASE"/>
    <property type="match status" value="1"/>
</dbReference>
<evidence type="ECO:0000256" key="7">
    <source>
        <dbReference type="ARBA" id="ARBA00049120"/>
    </source>
</evidence>
<dbReference type="AlphaFoldDB" id="A0A7C4ETY2"/>
<dbReference type="InterPro" id="IPR002941">
    <property type="entry name" value="DNA_methylase_N4/N6"/>
</dbReference>
<dbReference type="InterPro" id="IPR017985">
    <property type="entry name" value="MeTrfase_CN4_CS"/>
</dbReference>
<gene>
    <name evidence="10" type="ORF">ENV54_13350</name>
</gene>
<evidence type="ECO:0000256" key="8">
    <source>
        <dbReference type="RuleBase" id="RU362026"/>
    </source>
</evidence>
<proteinExistence type="inferred from homology"/>